<evidence type="ECO:0000256" key="1">
    <source>
        <dbReference type="ARBA" id="ARBA00004496"/>
    </source>
</evidence>
<dbReference type="GO" id="GO:0009401">
    <property type="term" value="P:phosphoenolpyruvate-dependent sugar phosphotransferase system"/>
    <property type="evidence" value="ECO:0007669"/>
    <property type="project" value="UniProtKB-KW"/>
</dbReference>
<keyword evidence="3" id="KW-0963">Cytoplasm</keyword>
<dbReference type="Gene3D" id="3.30.1340.10">
    <property type="entry name" value="HPr-like"/>
    <property type="match status" value="1"/>
</dbReference>
<dbReference type="EMBL" id="SIHI01000026">
    <property type="protein sequence ID" value="TWT46995.1"/>
    <property type="molecule type" value="Genomic_DNA"/>
</dbReference>
<keyword evidence="7" id="KW-1185">Reference proteome</keyword>
<reference evidence="6 7" key="1">
    <citation type="submission" date="2019-02" db="EMBL/GenBank/DDBJ databases">
        <title>Deep-cultivation of Planctomycetes and their phenomic and genomic characterization uncovers novel biology.</title>
        <authorList>
            <person name="Wiegand S."/>
            <person name="Jogler M."/>
            <person name="Boedeker C."/>
            <person name="Pinto D."/>
            <person name="Vollmers J."/>
            <person name="Rivas-Marin E."/>
            <person name="Kohn T."/>
            <person name="Peeters S.H."/>
            <person name="Heuer A."/>
            <person name="Rast P."/>
            <person name="Oberbeckmann S."/>
            <person name="Bunk B."/>
            <person name="Jeske O."/>
            <person name="Meyerdierks A."/>
            <person name="Storesund J.E."/>
            <person name="Kallscheuer N."/>
            <person name="Luecker S."/>
            <person name="Lage O.M."/>
            <person name="Pohl T."/>
            <person name="Merkel B.J."/>
            <person name="Hornburger P."/>
            <person name="Mueller R.-W."/>
            <person name="Bruemmer F."/>
            <person name="Labrenz M."/>
            <person name="Spormann A.M."/>
            <person name="Op Den Camp H."/>
            <person name="Overmann J."/>
            <person name="Amann R."/>
            <person name="Jetten M.S.M."/>
            <person name="Mascher T."/>
            <person name="Medema M.H."/>
            <person name="Devos D.P."/>
            <person name="Kaster A.-K."/>
            <person name="Ovreas L."/>
            <person name="Rohde M."/>
            <person name="Galperin M.Y."/>
            <person name="Jogler C."/>
        </authorList>
    </citation>
    <scope>NUCLEOTIDE SEQUENCE [LARGE SCALE GENOMIC DNA]</scope>
    <source>
        <strain evidence="6 7">KOR42</strain>
    </source>
</reference>
<dbReference type="Proteomes" id="UP000317243">
    <property type="component" value="Unassembled WGS sequence"/>
</dbReference>
<dbReference type="NCBIfam" id="TIGR01003">
    <property type="entry name" value="PTS_HPr_family"/>
    <property type="match status" value="1"/>
</dbReference>
<dbReference type="RefSeq" id="WP_146511642.1">
    <property type="nucleotide sequence ID" value="NZ_SIHI01000026.1"/>
</dbReference>
<dbReference type="InterPro" id="IPR000032">
    <property type="entry name" value="HPr-like"/>
</dbReference>
<dbReference type="Pfam" id="PF00381">
    <property type="entry name" value="PTS-HPr"/>
    <property type="match status" value="1"/>
</dbReference>
<comment type="similarity">
    <text evidence="2">Belongs to the HPr family.</text>
</comment>
<proteinExistence type="inferred from homology"/>
<evidence type="ECO:0000256" key="3">
    <source>
        <dbReference type="ARBA" id="ARBA00022490"/>
    </source>
</evidence>
<evidence type="ECO:0000256" key="4">
    <source>
        <dbReference type="ARBA" id="ARBA00022683"/>
    </source>
</evidence>
<feature type="domain" description="HPr" evidence="5">
    <location>
        <begin position="6"/>
        <end position="92"/>
    </location>
</feature>
<evidence type="ECO:0000256" key="2">
    <source>
        <dbReference type="ARBA" id="ARBA00010736"/>
    </source>
</evidence>
<sequence length="94" mass="10238">MNGSIVLRRTVRLKITQGLHIRACSNVIALVSRHSGQVRITYGDKTADASSMFDLVQLAAVPDSMLELEATGDDAEQVLNELEELLSKPEEPSS</sequence>
<organism evidence="6 7">
    <name type="scientific">Thalassoglobus neptunius</name>
    <dbReference type="NCBI Taxonomy" id="1938619"/>
    <lineage>
        <taxon>Bacteria</taxon>
        <taxon>Pseudomonadati</taxon>
        <taxon>Planctomycetota</taxon>
        <taxon>Planctomycetia</taxon>
        <taxon>Planctomycetales</taxon>
        <taxon>Planctomycetaceae</taxon>
        <taxon>Thalassoglobus</taxon>
    </lineage>
</organism>
<dbReference type="InterPro" id="IPR035895">
    <property type="entry name" value="HPr-like_sf"/>
</dbReference>
<dbReference type="PANTHER" id="PTHR33705:SF2">
    <property type="entry name" value="PHOSPHOCARRIER PROTEIN NPR"/>
    <property type="match status" value="1"/>
</dbReference>
<keyword evidence="4" id="KW-0598">Phosphotransferase system</keyword>
<comment type="subcellular location">
    <subcellularLocation>
        <location evidence="1">Cytoplasm</location>
    </subcellularLocation>
</comment>
<dbReference type="AlphaFoldDB" id="A0A5C5W9X2"/>
<dbReference type="OrthoDB" id="287933at2"/>
<dbReference type="SUPFAM" id="SSF55594">
    <property type="entry name" value="HPr-like"/>
    <property type="match status" value="1"/>
</dbReference>
<evidence type="ECO:0000313" key="7">
    <source>
        <dbReference type="Proteomes" id="UP000317243"/>
    </source>
</evidence>
<dbReference type="PANTHER" id="PTHR33705">
    <property type="entry name" value="PHOSPHOCARRIER PROTEIN HPR"/>
    <property type="match status" value="1"/>
</dbReference>
<name>A0A5C5W9X2_9PLAN</name>
<gene>
    <name evidence="6" type="ORF">KOR42_42630</name>
</gene>
<dbReference type="PROSITE" id="PS51350">
    <property type="entry name" value="PTS_HPR_DOM"/>
    <property type="match status" value="1"/>
</dbReference>
<dbReference type="GO" id="GO:0005737">
    <property type="term" value="C:cytoplasm"/>
    <property type="evidence" value="ECO:0007669"/>
    <property type="project" value="UniProtKB-SubCell"/>
</dbReference>
<evidence type="ECO:0000313" key="6">
    <source>
        <dbReference type="EMBL" id="TWT46995.1"/>
    </source>
</evidence>
<protein>
    <submittedName>
        <fullName evidence="6">PTS HPr component phosphorylation site</fullName>
    </submittedName>
</protein>
<evidence type="ECO:0000259" key="5">
    <source>
        <dbReference type="PROSITE" id="PS51350"/>
    </source>
</evidence>
<dbReference type="InterPro" id="IPR050399">
    <property type="entry name" value="HPr"/>
</dbReference>
<accession>A0A5C5W9X2</accession>
<comment type="caution">
    <text evidence="6">The sequence shown here is derived from an EMBL/GenBank/DDBJ whole genome shotgun (WGS) entry which is preliminary data.</text>
</comment>